<dbReference type="Proteomes" id="UP000018721">
    <property type="component" value="Unassembled WGS sequence"/>
</dbReference>
<reference evidence="1 2" key="1">
    <citation type="submission" date="2013-11" db="EMBL/GenBank/DDBJ databases">
        <title>The Genome Sequence of Phytophthora parasitica P1569.</title>
        <authorList>
            <consortium name="The Broad Institute Genomics Platform"/>
            <person name="Russ C."/>
            <person name="Tyler B."/>
            <person name="Panabieres F."/>
            <person name="Shan W."/>
            <person name="Tripathy S."/>
            <person name="Grunwald N."/>
            <person name="Machado M."/>
            <person name="Johnson C.S."/>
            <person name="Arredondo F."/>
            <person name="Hong C."/>
            <person name="Coffey M."/>
            <person name="Young S.K."/>
            <person name="Zeng Q."/>
            <person name="Gargeya S."/>
            <person name="Fitzgerald M."/>
            <person name="Abouelleil A."/>
            <person name="Alvarado L."/>
            <person name="Chapman S.B."/>
            <person name="Gainer-Dewar J."/>
            <person name="Goldberg J."/>
            <person name="Griggs A."/>
            <person name="Gujja S."/>
            <person name="Hansen M."/>
            <person name="Howarth C."/>
            <person name="Imamovic A."/>
            <person name="Ireland A."/>
            <person name="Larimer J."/>
            <person name="McCowan C."/>
            <person name="Murphy C."/>
            <person name="Pearson M."/>
            <person name="Poon T.W."/>
            <person name="Priest M."/>
            <person name="Roberts A."/>
            <person name="Saif S."/>
            <person name="Shea T."/>
            <person name="Sykes S."/>
            <person name="Wortman J."/>
            <person name="Nusbaum C."/>
            <person name="Birren B."/>
        </authorList>
    </citation>
    <scope>NUCLEOTIDE SEQUENCE [LARGE SCALE GENOMIC DNA]</scope>
    <source>
        <strain evidence="1 2">P1569</strain>
    </source>
</reference>
<proteinExistence type="predicted"/>
<keyword evidence="2" id="KW-1185">Reference proteome</keyword>
<gene>
    <name evidence="1" type="ORF">F443_23147</name>
</gene>
<dbReference type="EMBL" id="ANIZ01004872">
    <property type="protein sequence ID" value="ETI29737.1"/>
    <property type="molecule type" value="Genomic_DNA"/>
</dbReference>
<evidence type="ECO:0000313" key="1">
    <source>
        <dbReference type="EMBL" id="ETI29737.1"/>
    </source>
</evidence>
<evidence type="ECO:0000313" key="2">
    <source>
        <dbReference type="Proteomes" id="UP000018721"/>
    </source>
</evidence>
<sequence length="32" mass="3761">MKRRVRVGVCSMVLGARLSRRPLWFQTNSQDL</sequence>
<dbReference type="HOGENOM" id="CLU_3393252_0_0_1"/>
<accession>V9DUP1</accession>
<organism evidence="1 2">
    <name type="scientific">Phytophthora nicotianae P1569</name>
    <dbReference type="NCBI Taxonomy" id="1317065"/>
    <lineage>
        <taxon>Eukaryota</taxon>
        <taxon>Sar</taxon>
        <taxon>Stramenopiles</taxon>
        <taxon>Oomycota</taxon>
        <taxon>Peronosporomycetes</taxon>
        <taxon>Peronosporales</taxon>
        <taxon>Peronosporaceae</taxon>
        <taxon>Phytophthora</taxon>
    </lineage>
</organism>
<dbReference type="AlphaFoldDB" id="V9DUP1"/>
<protein>
    <submittedName>
        <fullName evidence="1">Uncharacterized protein</fullName>
    </submittedName>
</protein>
<name>V9DUP1_PHYNI</name>
<comment type="caution">
    <text evidence="1">The sequence shown here is derived from an EMBL/GenBank/DDBJ whole genome shotgun (WGS) entry which is preliminary data.</text>
</comment>